<evidence type="ECO:0000313" key="2">
    <source>
        <dbReference type="Proteomes" id="UP001055125"/>
    </source>
</evidence>
<name>A0ABQ4S1H4_9HYPH</name>
<reference evidence="1" key="1">
    <citation type="journal article" date="2021" name="Front. Microbiol.">
        <title>Comprehensive Comparative Genomics and Phenotyping of Methylobacterium Species.</title>
        <authorList>
            <person name="Alessa O."/>
            <person name="Ogura Y."/>
            <person name="Fujitani Y."/>
            <person name="Takami H."/>
            <person name="Hayashi T."/>
            <person name="Sahin N."/>
            <person name="Tani A."/>
        </authorList>
    </citation>
    <scope>NUCLEOTIDE SEQUENCE</scope>
    <source>
        <strain evidence="1">DSM 19015</strain>
    </source>
</reference>
<sequence length="53" mass="6348">MFGESEDAVGEPWMAATALWPDHFSYKRRMENRSVSFFEWMEDWIDNAMDETP</sequence>
<gene>
    <name evidence="1" type="ORF">OCOJLMKI_4196</name>
</gene>
<dbReference type="EMBL" id="BPQP01000072">
    <property type="protein sequence ID" value="GJD96968.1"/>
    <property type="molecule type" value="Genomic_DNA"/>
</dbReference>
<keyword evidence="2" id="KW-1185">Reference proteome</keyword>
<accession>A0ABQ4S1H4</accession>
<proteinExistence type="predicted"/>
<dbReference type="Proteomes" id="UP001055125">
    <property type="component" value="Unassembled WGS sequence"/>
</dbReference>
<reference evidence="1" key="2">
    <citation type="submission" date="2021-08" db="EMBL/GenBank/DDBJ databases">
        <authorList>
            <person name="Tani A."/>
            <person name="Ola A."/>
            <person name="Ogura Y."/>
            <person name="Katsura K."/>
            <person name="Hayashi T."/>
        </authorList>
    </citation>
    <scope>NUCLEOTIDE SEQUENCE</scope>
    <source>
        <strain evidence="1">DSM 19015</strain>
    </source>
</reference>
<organism evidence="1 2">
    <name type="scientific">Methylobacterium iners</name>
    <dbReference type="NCBI Taxonomy" id="418707"/>
    <lineage>
        <taxon>Bacteria</taxon>
        <taxon>Pseudomonadati</taxon>
        <taxon>Pseudomonadota</taxon>
        <taxon>Alphaproteobacteria</taxon>
        <taxon>Hyphomicrobiales</taxon>
        <taxon>Methylobacteriaceae</taxon>
        <taxon>Methylobacterium</taxon>
    </lineage>
</organism>
<protein>
    <submittedName>
        <fullName evidence="1">Uncharacterized protein</fullName>
    </submittedName>
</protein>
<comment type="caution">
    <text evidence="1">The sequence shown here is derived from an EMBL/GenBank/DDBJ whole genome shotgun (WGS) entry which is preliminary data.</text>
</comment>
<evidence type="ECO:0000313" key="1">
    <source>
        <dbReference type="EMBL" id="GJD96968.1"/>
    </source>
</evidence>